<dbReference type="AlphaFoldDB" id="A0A0K1EN45"/>
<dbReference type="KEGG" id="ccro:CMC5_065500"/>
<feature type="region of interest" description="Disordered" evidence="1">
    <location>
        <begin position="22"/>
        <end position="41"/>
    </location>
</feature>
<evidence type="ECO:0000313" key="2">
    <source>
        <dbReference type="EMBL" id="AKT42325.1"/>
    </source>
</evidence>
<evidence type="ECO:0000313" key="3">
    <source>
        <dbReference type="Proteomes" id="UP000067626"/>
    </source>
</evidence>
<dbReference type="EMBL" id="CP012159">
    <property type="protein sequence ID" value="AKT42325.1"/>
    <property type="molecule type" value="Genomic_DNA"/>
</dbReference>
<gene>
    <name evidence="2" type="ORF">CMC5_065500</name>
</gene>
<organism evidence="2 3">
    <name type="scientific">Chondromyces crocatus</name>
    <dbReference type="NCBI Taxonomy" id="52"/>
    <lineage>
        <taxon>Bacteria</taxon>
        <taxon>Pseudomonadati</taxon>
        <taxon>Myxococcota</taxon>
        <taxon>Polyangia</taxon>
        <taxon>Polyangiales</taxon>
        <taxon>Polyangiaceae</taxon>
        <taxon>Chondromyces</taxon>
    </lineage>
</organism>
<reference evidence="2 3" key="1">
    <citation type="submission" date="2015-07" db="EMBL/GenBank/DDBJ databases">
        <title>Genome analysis of myxobacterium Chondromyces crocatus Cm c5 reveals a high potential for natural compound synthesis and the genetic basis for the loss of fruiting body formation.</title>
        <authorList>
            <person name="Zaburannyi N."/>
            <person name="Bunk B."/>
            <person name="Maier J."/>
            <person name="Overmann J."/>
            <person name="Mueller R."/>
        </authorList>
    </citation>
    <scope>NUCLEOTIDE SEQUENCE [LARGE SCALE GENOMIC DNA]</scope>
    <source>
        <strain evidence="2 3">Cm c5</strain>
    </source>
</reference>
<protein>
    <submittedName>
        <fullName evidence="2">Uncharacterized protein</fullName>
    </submittedName>
</protein>
<evidence type="ECO:0000256" key="1">
    <source>
        <dbReference type="SAM" id="MobiDB-lite"/>
    </source>
</evidence>
<sequence length="223" mass="24860">MIVSHPSKARLSVSVQQTLVARRATSAASTGGTREVARHGSDRGPVRLKRLCFDTVLQLSPRPKDERFRRPRDLEQVRFGRYGAHMRGVFVAFSLALGGLLSASGCDRHSTLSLSVADPKGEDLVKGAVVAASESSGGIRLYKIVHVDDYPPPLDYEIHMIAYEPKAQTFEDAAALWSRRERLTIASDHVYVQRSQFLLRERHVLRVEPVTDQEAEGYARSKH</sequence>
<keyword evidence="3" id="KW-1185">Reference proteome</keyword>
<dbReference type="STRING" id="52.CMC5_065500"/>
<accession>A0A0K1EN45</accession>
<name>A0A0K1EN45_CHOCO</name>
<dbReference type="Proteomes" id="UP000067626">
    <property type="component" value="Chromosome"/>
</dbReference>
<proteinExistence type="predicted"/>